<dbReference type="RefSeq" id="WP_012162564.1">
    <property type="nucleotide sequence ID" value="NC_009925.1"/>
</dbReference>
<dbReference type="STRING" id="329726.AM1_2059"/>
<dbReference type="HOGENOM" id="CLU_007383_6_1_3"/>
<dbReference type="AlphaFoldDB" id="B0BYQ8"/>
<reference evidence="3 4" key="1">
    <citation type="journal article" date="2008" name="Proc. Natl. Acad. Sci. U.S.A.">
        <title>Niche adaptation and genome expansion in the chlorophyll d-producing cyanobacterium Acaryochloris marina.</title>
        <authorList>
            <person name="Swingley W.D."/>
            <person name="Chen M."/>
            <person name="Cheung P.C."/>
            <person name="Conrad A.L."/>
            <person name="Dejesa L.C."/>
            <person name="Hao J."/>
            <person name="Honchak B.M."/>
            <person name="Karbach L.E."/>
            <person name="Kurdoglu A."/>
            <person name="Lahiri S."/>
            <person name="Mastrian S.D."/>
            <person name="Miyashita H."/>
            <person name="Page L."/>
            <person name="Ramakrishna P."/>
            <person name="Satoh S."/>
            <person name="Sattley W.M."/>
            <person name="Shimada Y."/>
            <person name="Taylor H.L."/>
            <person name="Tomo T."/>
            <person name="Tsuchiya T."/>
            <person name="Wang Z.T."/>
            <person name="Raymond J."/>
            <person name="Mimuro M."/>
            <person name="Blankenship R.E."/>
            <person name="Touchman J.W."/>
        </authorList>
    </citation>
    <scope>NUCLEOTIDE SEQUENCE [LARGE SCALE GENOMIC DNA]</scope>
    <source>
        <strain evidence="4">MBIC 11017</strain>
    </source>
</reference>
<keyword evidence="4" id="KW-1185">Reference proteome</keyword>
<dbReference type="EMBL" id="CP000828">
    <property type="protein sequence ID" value="ABW27074.1"/>
    <property type="molecule type" value="Genomic_DNA"/>
</dbReference>
<accession>B0BYQ8</accession>
<evidence type="ECO:0000313" key="3">
    <source>
        <dbReference type="EMBL" id="ABW27074.1"/>
    </source>
</evidence>
<dbReference type="PANTHER" id="PTHR43000">
    <property type="entry name" value="DTDP-D-GLUCOSE 4,6-DEHYDRATASE-RELATED"/>
    <property type="match status" value="1"/>
</dbReference>
<dbReference type="KEGG" id="amr:AM1_2059"/>
<dbReference type="eggNOG" id="COG0451">
    <property type="taxonomic scope" value="Bacteria"/>
</dbReference>
<evidence type="ECO:0000259" key="2">
    <source>
        <dbReference type="Pfam" id="PF01370"/>
    </source>
</evidence>
<sequence>MKTILITGATGFVGGHLLSCLEGHPYKLRLALRKPPQSPLPPGADLIQVGDINALTNWQEALIDVDIVIHLASRAHILKETVADPMAAFKEVNVEGTQALAQQSIKAGVQHFVFISSIGAMATLSDVGLTEASPCRPDSPYGRSKWQAEQDLMALAQPTKMRWTIFRPTLVYGPRNPGNMARLIKLVDQGFPLPFGLINNRRSLVYVGNLVEAIVASLNHPQAFNKTFLISDGRTVSTAELIRAIAQALQRPVRLLPIPPILIKLLGILTGKTDAVDRLLGSLAVDSDKIFQTLDWTPPYSMEQGLHKTAEWYAQGASKA</sequence>
<dbReference type="SUPFAM" id="SSF51735">
    <property type="entry name" value="NAD(P)-binding Rossmann-fold domains"/>
    <property type="match status" value="1"/>
</dbReference>
<dbReference type="InterPro" id="IPR036291">
    <property type="entry name" value="NAD(P)-bd_dom_sf"/>
</dbReference>
<feature type="domain" description="NAD-dependent epimerase/dehydratase" evidence="2">
    <location>
        <begin position="4"/>
        <end position="225"/>
    </location>
</feature>
<evidence type="ECO:0000313" key="4">
    <source>
        <dbReference type="Proteomes" id="UP000000268"/>
    </source>
</evidence>
<gene>
    <name evidence="3" type="primary">galE</name>
    <name evidence="3" type="ordered locus">AM1_2059</name>
</gene>
<comment type="similarity">
    <text evidence="1">Belongs to the NAD(P)-dependent epimerase/dehydratase family.</text>
</comment>
<name>B0BYQ8_ACAM1</name>
<dbReference type="OrthoDB" id="9811743at2"/>
<dbReference type="Pfam" id="PF01370">
    <property type="entry name" value="Epimerase"/>
    <property type="match status" value="1"/>
</dbReference>
<dbReference type="Gene3D" id="3.40.50.720">
    <property type="entry name" value="NAD(P)-binding Rossmann-like Domain"/>
    <property type="match status" value="1"/>
</dbReference>
<dbReference type="Proteomes" id="UP000000268">
    <property type="component" value="Chromosome"/>
</dbReference>
<organism evidence="3 4">
    <name type="scientific">Acaryochloris marina (strain MBIC 11017)</name>
    <dbReference type="NCBI Taxonomy" id="329726"/>
    <lineage>
        <taxon>Bacteria</taxon>
        <taxon>Bacillati</taxon>
        <taxon>Cyanobacteriota</taxon>
        <taxon>Cyanophyceae</taxon>
        <taxon>Acaryochloridales</taxon>
        <taxon>Acaryochloridaceae</taxon>
        <taxon>Acaryochloris</taxon>
    </lineage>
</organism>
<evidence type="ECO:0000256" key="1">
    <source>
        <dbReference type="ARBA" id="ARBA00007637"/>
    </source>
</evidence>
<proteinExistence type="inferred from homology"/>
<dbReference type="InterPro" id="IPR001509">
    <property type="entry name" value="Epimerase_deHydtase"/>
</dbReference>
<protein>
    <submittedName>
        <fullName evidence="3">UDP-glucose 4-epimerase</fullName>
    </submittedName>
</protein>